<dbReference type="Proteomes" id="UP000177528">
    <property type="component" value="Unassembled WGS sequence"/>
</dbReference>
<evidence type="ECO:0000313" key="3">
    <source>
        <dbReference type="Proteomes" id="UP000177528"/>
    </source>
</evidence>
<proteinExistence type="predicted"/>
<feature type="transmembrane region" description="Helical" evidence="1">
    <location>
        <begin position="74"/>
        <end position="89"/>
    </location>
</feature>
<evidence type="ECO:0008006" key="4">
    <source>
        <dbReference type="Google" id="ProtNLM"/>
    </source>
</evidence>
<keyword evidence="1" id="KW-0472">Membrane</keyword>
<organism evidence="2 3">
    <name type="scientific">Candidatus Andersenbacteria bacterium RIFCSPHIGHO2_12_FULL_45_11</name>
    <dbReference type="NCBI Taxonomy" id="1797281"/>
    <lineage>
        <taxon>Bacteria</taxon>
        <taxon>Candidatus Anderseniibacteriota</taxon>
    </lineage>
</organism>
<feature type="transmembrane region" description="Helical" evidence="1">
    <location>
        <begin position="95"/>
        <end position="112"/>
    </location>
</feature>
<reference evidence="2 3" key="1">
    <citation type="journal article" date="2016" name="Nat. Commun.">
        <title>Thousands of microbial genomes shed light on interconnected biogeochemical processes in an aquifer system.</title>
        <authorList>
            <person name="Anantharaman K."/>
            <person name="Brown C.T."/>
            <person name="Hug L.A."/>
            <person name="Sharon I."/>
            <person name="Castelle C.J."/>
            <person name="Probst A.J."/>
            <person name="Thomas B.C."/>
            <person name="Singh A."/>
            <person name="Wilkins M.J."/>
            <person name="Karaoz U."/>
            <person name="Brodie E.L."/>
            <person name="Williams K.H."/>
            <person name="Hubbard S.S."/>
            <person name="Banfield J.F."/>
        </authorList>
    </citation>
    <scope>NUCLEOTIDE SEQUENCE [LARGE SCALE GENOMIC DNA]</scope>
</reference>
<evidence type="ECO:0000313" key="2">
    <source>
        <dbReference type="EMBL" id="OGY34481.1"/>
    </source>
</evidence>
<keyword evidence="1" id="KW-1133">Transmembrane helix</keyword>
<gene>
    <name evidence="2" type="ORF">A3D99_03210</name>
</gene>
<evidence type="ECO:0000256" key="1">
    <source>
        <dbReference type="SAM" id="Phobius"/>
    </source>
</evidence>
<name>A0A1G1X3V5_9BACT</name>
<sequence>MARIAVRERTDTKIKRVERSVKKHAQEEPRFQHELKEMQEVDDLRKIDDDVEDIATLLQWRAPEHIHQIRSPKWFALFAAGITIIAVGFGLFGNFIASLTIAMIGAYMFVVAQHKPSIVRYRLMTEGVALNTALYHYKHLEAFNIIYEPGDVKTVILKSSRRLVPLIHMEIGDADPVAIREILVEFVHEDVHLEEPIIDIWARRLGF</sequence>
<keyword evidence="1" id="KW-0812">Transmembrane</keyword>
<protein>
    <recommendedName>
        <fullName evidence="4">DUF5673 domain-containing protein</fullName>
    </recommendedName>
</protein>
<comment type="caution">
    <text evidence="2">The sequence shown here is derived from an EMBL/GenBank/DDBJ whole genome shotgun (WGS) entry which is preliminary data.</text>
</comment>
<accession>A0A1G1X3V5</accession>
<dbReference type="EMBL" id="MHHR01000013">
    <property type="protein sequence ID" value="OGY34481.1"/>
    <property type="molecule type" value="Genomic_DNA"/>
</dbReference>
<dbReference type="AlphaFoldDB" id="A0A1G1X3V5"/>